<dbReference type="GO" id="GO:0003677">
    <property type="term" value="F:DNA binding"/>
    <property type="evidence" value="ECO:0007669"/>
    <property type="project" value="UniProtKB-KW"/>
</dbReference>
<evidence type="ECO:0000313" key="4">
    <source>
        <dbReference type="EMBL" id="KRM23291.1"/>
    </source>
</evidence>
<feature type="transmembrane region" description="Helical" evidence="2">
    <location>
        <begin position="144"/>
        <end position="164"/>
    </location>
</feature>
<comment type="caution">
    <text evidence="4">The sequence shown here is derived from an EMBL/GenBank/DDBJ whole genome shotgun (WGS) entry which is preliminary data.</text>
</comment>
<name>A0AA89I535_9LACO</name>
<feature type="transmembrane region" description="Helical" evidence="2">
    <location>
        <begin position="170"/>
        <end position="189"/>
    </location>
</feature>
<keyword evidence="2" id="KW-1133">Transmembrane helix</keyword>
<gene>
    <name evidence="4" type="ORF">FC90_GL000390</name>
</gene>
<dbReference type="PANTHER" id="PTHR30204:SF96">
    <property type="entry name" value="CHROMOSOME-ANCHORING PROTEIN RACA"/>
    <property type="match status" value="1"/>
</dbReference>
<dbReference type="CDD" id="cd01106">
    <property type="entry name" value="HTH_TipAL-Mta"/>
    <property type="match status" value="1"/>
</dbReference>
<evidence type="ECO:0000259" key="3">
    <source>
        <dbReference type="PROSITE" id="PS50937"/>
    </source>
</evidence>
<sequence>MAQYTTGELAKLCNVSVRTVQYYDQADLLKPASLTENGRRLYGDAQVQTLKVILGYKQLGFSLKAIQKVMASQASTDTLALLVEQQLNQLLQKETDLANQKVALQFVLQSIQTTSAVPVEITIGAIEDAMAKATQLKRLHRRMLIWGLLIDGVEIGLLVLGFLSRIWWPMWFGVPGIIGMVIYVTTFYYQETVYLCPNCKTVFKPRLRKMLFARHTPKTRQLVCPSCGQKNYCIEQSVFEAG</sequence>
<dbReference type="InterPro" id="IPR047057">
    <property type="entry name" value="MerR_fam"/>
</dbReference>
<dbReference type="InterPro" id="IPR000551">
    <property type="entry name" value="MerR-type_HTH_dom"/>
</dbReference>
<keyword evidence="2" id="KW-0472">Membrane</keyword>
<protein>
    <submittedName>
        <fullName evidence="4">MerR regulatory family protein</fullName>
    </submittedName>
</protein>
<dbReference type="PANTHER" id="PTHR30204">
    <property type="entry name" value="REDOX-CYCLING DRUG-SENSING TRANSCRIPTIONAL ACTIVATOR SOXR"/>
    <property type="match status" value="1"/>
</dbReference>
<dbReference type="Proteomes" id="UP000050823">
    <property type="component" value="Unassembled WGS sequence"/>
</dbReference>
<dbReference type="RefSeq" id="WP_057908126.1">
    <property type="nucleotide sequence ID" value="NZ_AYZB01000021.1"/>
</dbReference>
<dbReference type="PROSITE" id="PS50937">
    <property type="entry name" value="HTH_MERR_2"/>
    <property type="match status" value="1"/>
</dbReference>
<keyword evidence="2" id="KW-0812">Transmembrane</keyword>
<dbReference type="Gene3D" id="1.10.1660.10">
    <property type="match status" value="1"/>
</dbReference>
<dbReference type="EMBL" id="AYZB01000021">
    <property type="protein sequence ID" value="KRM23291.1"/>
    <property type="molecule type" value="Genomic_DNA"/>
</dbReference>
<organism evidence="4 5">
    <name type="scientific">Latilactobacillus graminis DSM 20719</name>
    <dbReference type="NCBI Taxonomy" id="1423752"/>
    <lineage>
        <taxon>Bacteria</taxon>
        <taxon>Bacillati</taxon>
        <taxon>Bacillota</taxon>
        <taxon>Bacilli</taxon>
        <taxon>Lactobacillales</taxon>
        <taxon>Lactobacillaceae</taxon>
        <taxon>Latilactobacillus</taxon>
    </lineage>
</organism>
<dbReference type="SUPFAM" id="SSF46955">
    <property type="entry name" value="Putative DNA-binding domain"/>
    <property type="match status" value="1"/>
</dbReference>
<dbReference type="PRINTS" id="PR00040">
    <property type="entry name" value="HTHMERR"/>
</dbReference>
<keyword evidence="1" id="KW-0238">DNA-binding</keyword>
<dbReference type="AlphaFoldDB" id="A0AA89I535"/>
<dbReference type="InterPro" id="IPR009061">
    <property type="entry name" value="DNA-bd_dom_put_sf"/>
</dbReference>
<dbReference type="SMART" id="SM00422">
    <property type="entry name" value="HTH_MERR"/>
    <property type="match status" value="1"/>
</dbReference>
<dbReference type="GO" id="GO:0003700">
    <property type="term" value="F:DNA-binding transcription factor activity"/>
    <property type="evidence" value="ECO:0007669"/>
    <property type="project" value="InterPro"/>
</dbReference>
<dbReference type="Pfam" id="PF13411">
    <property type="entry name" value="MerR_1"/>
    <property type="match status" value="1"/>
</dbReference>
<feature type="domain" description="HTH merR-type" evidence="3">
    <location>
        <begin position="1"/>
        <end position="72"/>
    </location>
</feature>
<proteinExistence type="predicted"/>
<accession>A0AA89I535</accession>
<evidence type="ECO:0000256" key="1">
    <source>
        <dbReference type="ARBA" id="ARBA00023125"/>
    </source>
</evidence>
<evidence type="ECO:0000256" key="2">
    <source>
        <dbReference type="SAM" id="Phobius"/>
    </source>
</evidence>
<reference evidence="4 5" key="1">
    <citation type="journal article" date="2015" name="Genome Announc.">
        <title>Expanding the biotechnology potential of lactobacilli through comparative genomics of 213 strains and associated genera.</title>
        <authorList>
            <person name="Sun Z."/>
            <person name="Harris H.M."/>
            <person name="McCann A."/>
            <person name="Guo C."/>
            <person name="Argimon S."/>
            <person name="Zhang W."/>
            <person name="Yang X."/>
            <person name="Jeffery I.B."/>
            <person name="Cooney J.C."/>
            <person name="Kagawa T.F."/>
            <person name="Liu W."/>
            <person name="Song Y."/>
            <person name="Salvetti E."/>
            <person name="Wrobel A."/>
            <person name="Rasinkangas P."/>
            <person name="Parkhill J."/>
            <person name="Rea M.C."/>
            <person name="O'Sullivan O."/>
            <person name="Ritari J."/>
            <person name="Douillard F.P."/>
            <person name="Paul Ross R."/>
            <person name="Yang R."/>
            <person name="Briner A.E."/>
            <person name="Felis G.E."/>
            <person name="de Vos W.M."/>
            <person name="Barrangou R."/>
            <person name="Klaenhammer T.R."/>
            <person name="Caufield P.W."/>
            <person name="Cui Y."/>
            <person name="Zhang H."/>
            <person name="O'Toole P.W."/>
        </authorList>
    </citation>
    <scope>NUCLEOTIDE SEQUENCE [LARGE SCALE GENOMIC DNA]</scope>
    <source>
        <strain evidence="4 5">DSM 20719</strain>
    </source>
</reference>
<evidence type="ECO:0000313" key="5">
    <source>
        <dbReference type="Proteomes" id="UP000050823"/>
    </source>
</evidence>